<reference evidence="2" key="1">
    <citation type="submission" date="2017-04" db="EMBL/GenBank/DDBJ databases">
        <title>Function of individual gut microbiota members based on whole genome sequencing of pure cultures obtained from chicken caecum.</title>
        <authorList>
            <person name="Medvecky M."/>
            <person name="Cejkova D."/>
            <person name="Polansky O."/>
            <person name="Karasova D."/>
            <person name="Kubasova T."/>
            <person name="Cizek A."/>
            <person name="Rychlik I."/>
        </authorList>
    </citation>
    <scope>NUCLEOTIDE SEQUENCE [LARGE SCALE GENOMIC DNA]</scope>
    <source>
        <strain evidence="2">An144</strain>
    </source>
</reference>
<organism evidence="1 2">
    <name type="scientific">Enterococcus cecorum</name>
    <dbReference type="NCBI Taxonomy" id="44008"/>
    <lineage>
        <taxon>Bacteria</taxon>
        <taxon>Bacillati</taxon>
        <taxon>Bacillota</taxon>
        <taxon>Bacilli</taxon>
        <taxon>Lactobacillales</taxon>
        <taxon>Enterococcaceae</taxon>
        <taxon>Enterococcus</taxon>
    </lineage>
</organism>
<gene>
    <name evidence="1" type="ORF">B5E88_03940</name>
</gene>
<protein>
    <submittedName>
        <fullName evidence="1">Uncharacterized protein</fullName>
    </submittedName>
</protein>
<dbReference type="EMBL" id="NFLC01000005">
    <property type="protein sequence ID" value="OUQ11095.1"/>
    <property type="molecule type" value="Genomic_DNA"/>
</dbReference>
<dbReference type="RefSeq" id="WP_087214129.1">
    <property type="nucleotide sequence ID" value="NZ_NFLC01000005.1"/>
</dbReference>
<dbReference type="AlphaFoldDB" id="A0A1Y4R0I9"/>
<dbReference type="Proteomes" id="UP000196074">
    <property type="component" value="Unassembled WGS sequence"/>
</dbReference>
<sequence>MSQSKFNYPDEQVYQYLTDQMELAKLEILLTEDERMQQRLGLFQKVYDFFETLVEKAIEEQSTLPTEADEDNDYYGMINGMELDRYLVSLREAAIDDVYQKSVLAEIQDKIFELWEAYDLEQEKKEELEWQREHPDWVRDDDYMDKGVWNQ</sequence>
<evidence type="ECO:0000313" key="1">
    <source>
        <dbReference type="EMBL" id="OUQ11095.1"/>
    </source>
</evidence>
<evidence type="ECO:0000313" key="2">
    <source>
        <dbReference type="Proteomes" id="UP000196074"/>
    </source>
</evidence>
<name>A0A1Y4R0I9_9ENTE</name>
<proteinExistence type="predicted"/>
<accession>A0A1Y4R0I9</accession>
<comment type="caution">
    <text evidence="1">The sequence shown here is derived from an EMBL/GenBank/DDBJ whole genome shotgun (WGS) entry which is preliminary data.</text>
</comment>